<comment type="caution">
    <text evidence="1">The sequence shown here is derived from an EMBL/GenBank/DDBJ whole genome shotgun (WGS) entry which is preliminary data.</text>
</comment>
<dbReference type="Proteomes" id="UP001600650">
    <property type="component" value="Unassembled WGS sequence"/>
</dbReference>
<keyword evidence="2" id="KW-1185">Reference proteome</keyword>
<dbReference type="RefSeq" id="WP_381727135.1">
    <property type="nucleotide sequence ID" value="NZ_JBHVBU010000054.1"/>
</dbReference>
<organism evidence="1 2">
    <name type="scientific">Streptomyces cellulosae</name>
    <dbReference type="NCBI Taxonomy" id="1968"/>
    <lineage>
        <taxon>Bacteria</taxon>
        <taxon>Bacillati</taxon>
        <taxon>Actinomycetota</taxon>
        <taxon>Actinomycetes</taxon>
        <taxon>Kitasatosporales</taxon>
        <taxon>Streptomycetaceae</taxon>
        <taxon>Streptomyces</taxon>
    </lineage>
</organism>
<sequence>MQIFPARKTDTSAEAERLHGYIEDLETTIAALLPHTEDGASIITELRGRDIYVGERATEFADRDIPLTGTLTGAPGVRMPAVDPADPRALAKTRAAYTTAWQSMELGLDLPSAARLIRDVLTQMDLMPRQAFDRELVESIADVLAQKLAGERLADMREEHAVDYREAAEKVAALVAPAGAGQGV</sequence>
<proteinExistence type="predicted"/>
<name>A0ABW6JJN0_STRCE</name>
<accession>A0ABW6JJN0</accession>
<dbReference type="EMBL" id="JBHVBU010000054">
    <property type="protein sequence ID" value="MFE7965226.1"/>
    <property type="molecule type" value="Genomic_DNA"/>
</dbReference>
<protein>
    <submittedName>
        <fullName evidence="1">Uncharacterized protein</fullName>
    </submittedName>
</protein>
<evidence type="ECO:0000313" key="2">
    <source>
        <dbReference type="Proteomes" id="UP001600650"/>
    </source>
</evidence>
<gene>
    <name evidence="1" type="ORF">ACFU0X_19710</name>
</gene>
<reference evidence="1 2" key="1">
    <citation type="submission" date="2024-09" db="EMBL/GenBank/DDBJ databases">
        <title>The Natural Products Discovery Center: Release of the First 8490 Sequenced Strains for Exploring Actinobacteria Biosynthetic Diversity.</title>
        <authorList>
            <person name="Kalkreuter E."/>
            <person name="Kautsar S.A."/>
            <person name="Yang D."/>
            <person name="Bader C.D."/>
            <person name="Teijaro C.N."/>
            <person name="Fluegel L."/>
            <person name="Davis C.M."/>
            <person name="Simpson J.R."/>
            <person name="Lauterbach L."/>
            <person name="Steele A.D."/>
            <person name="Gui C."/>
            <person name="Meng S."/>
            <person name="Li G."/>
            <person name="Viehrig K."/>
            <person name="Ye F."/>
            <person name="Su P."/>
            <person name="Kiefer A.F."/>
            <person name="Nichols A."/>
            <person name="Cepeda A.J."/>
            <person name="Yan W."/>
            <person name="Fan B."/>
            <person name="Jiang Y."/>
            <person name="Adhikari A."/>
            <person name="Zheng C.-J."/>
            <person name="Schuster L."/>
            <person name="Cowan T.M."/>
            <person name="Smanski M.J."/>
            <person name="Chevrette M.G."/>
            <person name="De Carvalho L.P.S."/>
            <person name="Shen B."/>
        </authorList>
    </citation>
    <scope>NUCLEOTIDE SEQUENCE [LARGE SCALE GENOMIC DNA]</scope>
    <source>
        <strain evidence="1 2">NPDC057399</strain>
    </source>
</reference>
<evidence type="ECO:0000313" key="1">
    <source>
        <dbReference type="EMBL" id="MFE7965226.1"/>
    </source>
</evidence>